<feature type="domain" description="Helix-turn-helix" evidence="1">
    <location>
        <begin position="43"/>
        <end position="87"/>
    </location>
</feature>
<evidence type="ECO:0000313" key="3">
    <source>
        <dbReference type="Proteomes" id="UP000886740"/>
    </source>
</evidence>
<protein>
    <submittedName>
        <fullName evidence="2">Helix-turn-helix domain-containing protein</fullName>
    </submittedName>
</protein>
<dbReference type="Pfam" id="PF12728">
    <property type="entry name" value="HTH_17"/>
    <property type="match status" value="1"/>
</dbReference>
<gene>
    <name evidence="2" type="ORF">H9977_01015</name>
</gene>
<sequence length="119" mass="14070">MTEVIVMESAAYQKMMGQIAKIAEFITKNEHKLQDCDFDNDVWLDSQEVADMLHISTRTLQRLRSDGLVEYSVFRRKCLYKLSEIEKKVREKVITCEPHLIDVYKKNRLLDITKDEDNE</sequence>
<reference evidence="2" key="1">
    <citation type="journal article" date="2021" name="PeerJ">
        <title>Extensive microbial diversity within the chicken gut microbiome revealed by metagenomics and culture.</title>
        <authorList>
            <person name="Gilroy R."/>
            <person name="Ravi A."/>
            <person name="Getino M."/>
            <person name="Pursley I."/>
            <person name="Horton D.L."/>
            <person name="Alikhan N.F."/>
            <person name="Baker D."/>
            <person name="Gharbi K."/>
            <person name="Hall N."/>
            <person name="Watson M."/>
            <person name="Adriaenssens E.M."/>
            <person name="Foster-Nyarko E."/>
            <person name="Jarju S."/>
            <person name="Secka A."/>
            <person name="Antonio M."/>
            <person name="Oren A."/>
            <person name="Chaudhuri R.R."/>
            <person name="La Ragione R."/>
            <person name="Hildebrand F."/>
            <person name="Pallen M.J."/>
        </authorList>
    </citation>
    <scope>NUCLEOTIDE SEQUENCE</scope>
    <source>
        <strain evidence="2">ChiGjej6B6-14162</strain>
    </source>
</reference>
<dbReference type="Proteomes" id="UP000886740">
    <property type="component" value="Unassembled WGS sequence"/>
</dbReference>
<dbReference type="EMBL" id="DXEL01000009">
    <property type="protein sequence ID" value="HIX73625.1"/>
    <property type="molecule type" value="Genomic_DNA"/>
</dbReference>
<dbReference type="PANTHER" id="PTHR34585">
    <property type="match status" value="1"/>
</dbReference>
<dbReference type="InterPro" id="IPR009061">
    <property type="entry name" value="DNA-bd_dom_put_sf"/>
</dbReference>
<dbReference type="PANTHER" id="PTHR34585:SF22">
    <property type="entry name" value="HELIX-TURN-HELIX DOMAIN-CONTAINING PROTEIN"/>
    <property type="match status" value="1"/>
</dbReference>
<proteinExistence type="predicted"/>
<dbReference type="InterPro" id="IPR041657">
    <property type="entry name" value="HTH_17"/>
</dbReference>
<organism evidence="2 3">
    <name type="scientific">Candidatus Parabacteroides intestinipullorum</name>
    <dbReference type="NCBI Taxonomy" id="2838723"/>
    <lineage>
        <taxon>Bacteria</taxon>
        <taxon>Pseudomonadati</taxon>
        <taxon>Bacteroidota</taxon>
        <taxon>Bacteroidia</taxon>
        <taxon>Bacteroidales</taxon>
        <taxon>Tannerellaceae</taxon>
        <taxon>Parabacteroides</taxon>
    </lineage>
</organism>
<reference evidence="2" key="2">
    <citation type="submission" date="2021-04" db="EMBL/GenBank/DDBJ databases">
        <authorList>
            <person name="Gilroy R."/>
        </authorList>
    </citation>
    <scope>NUCLEOTIDE SEQUENCE</scope>
    <source>
        <strain evidence="2">ChiGjej6B6-14162</strain>
    </source>
</reference>
<evidence type="ECO:0000259" key="1">
    <source>
        <dbReference type="Pfam" id="PF12728"/>
    </source>
</evidence>
<dbReference type="SUPFAM" id="SSF46955">
    <property type="entry name" value="Putative DNA-binding domain"/>
    <property type="match status" value="1"/>
</dbReference>
<dbReference type="AlphaFoldDB" id="A0A9D1X913"/>
<comment type="caution">
    <text evidence="2">The sequence shown here is derived from an EMBL/GenBank/DDBJ whole genome shotgun (WGS) entry which is preliminary data.</text>
</comment>
<name>A0A9D1X913_9BACT</name>
<evidence type="ECO:0000313" key="2">
    <source>
        <dbReference type="EMBL" id="HIX73625.1"/>
    </source>
</evidence>
<accession>A0A9D1X913</accession>